<dbReference type="Proteomes" id="UP001165122">
    <property type="component" value="Unassembled WGS sequence"/>
</dbReference>
<name>A0A9W7FDX6_9STRA</name>
<evidence type="ECO:0000313" key="2">
    <source>
        <dbReference type="EMBL" id="GMI10377.1"/>
    </source>
</evidence>
<dbReference type="AlphaFoldDB" id="A0A9W7FDX6"/>
<feature type="compositionally biased region" description="Pro residues" evidence="1">
    <location>
        <begin position="1"/>
        <end position="11"/>
    </location>
</feature>
<keyword evidence="3" id="KW-1185">Reference proteome</keyword>
<evidence type="ECO:0000313" key="3">
    <source>
        <dbReference type="Proteomes" id="UP001165122"/>
    </source>
</evidence>
<reference evidence="3" key="1">
    <citation type="journal article" date="2023" name="Commun. Biol.">
        <title>Genome analysis of Parmales, the sister group of diatoms, reveals the evolutionary specialization of diatoms from phago-mixotrophs to photoautotrophs.</title>
        <authorList>
            <person name="Ban H."/>
            <person name="Sato S."/>
            <person name="Yoshikawa S."/>
            <person name="Yamada K."/>
            <person name="Nakamura Y."/>
            <person name="Ichinomiya M."/>
            <person name="Sato N."/>
            <person name="Blanc-Mathieu R."/>
            <person name="Endo H."/>
            <person name="Kuwata A."/>
            <person name="Ogata H."/>
        </authorList>
    </citation>
    <scope>NUCLEOTIDE SEQUENCE [LARGE SCALE GENOMIC DNA]</scope>
    <source>
        <strain evidence="3">NIES 3700</strain>
    </source>
</reference>
<evidence type="ECO:0000256" key="1">
    <source>
        <dbReference type="SAM" id="MobiDB-lite"/>
    </source>
</evidence>
<feature type="region of interest" description="Disordered" evidence="1">
    <location>
        <begin position="132"/>
        <end position="167"/>
    </location>
</feature>
<accession>A0A9W7FDX6</accession>
<proteinExistence type="predicted"/>
<protein>
    <submittedName>
        <fullName evidence="2">Uncharacterized protein</fullName>
    </submittedName>
</protein>
<feature type="region of interest" description="Disordered" evidence="1">
    <location>
        <begin position="1"/>
        <end position="29"/>
    </location>
</feature>
<feature type="compositionally biased region" description="Basic and acidic residues" evidence="1">
    <location>
        <begin position="132"/>
        <end position="150"/>
    </location>
</feature>
<comment type="caution">
    <text evidence="2">The sequence shown here is derived from an EMBL/GenBank/DDBJ whole genome shotgun (WGS) entry which is preliminary data.</text>
</comment>
<sequence length="167" mass="18770">MSFSNLPPPPSSSSSSKPSTQKSVLDDPSAALKTIAETRPLINDLLKTTSHTQDLITSLHTFNHTSIPSLKSSLLKNTSTFLTLLSKIKTNLTPFSPFITTYSQRHLKPGEKDDVNPRIGYAEEVERMLMGEFREIVERDRERKRTERTGQSEGEQGGQGKKKKRKR</sequence>
<organism evidence="2 3">
    <name type="scientific">Triparma laevis f. longispina</name>
    <dbReference type="NCBI Taxonomy" id="1714387"/>
    <lineage>
        <taxon>Eukaryota</taxon>
        <taxon>Sar</taxon>
        <taxon>Stramenopiles</taxon>
        <taxon>Ochrophyta</taxon>
        <taxon>Bolidophyceae</taxon>
        <taxon>Parmales</taxon>
        <taxon>Triparmaceae</taxon>
        <taxon>Triparma</taxon>
    </lineage>
</organism>
<gene>
    <name evidence="2" type="ORF">TrLO_g9888</name>
</gene>
<dbReference type="EMBL" id="BRXW01000148">
    <property type="protein sequence ID" value="GMI10377.1"/>
    <property type="molecule type" value="Genomic_DNA"/>
</dbReference>